<sequence length="442" mass="49817">MPSYLRRRTKIPVPAVHGFGNASDPPAPDNPTGLAFLLLDYVPGKILPLTELLESPEDTKVHFYRQLLDIYAELYAQKFDAIGSLMPGPADDEPILGPLQSIQQNDLHIHVNWGRAVSLCIESDADLATPTSFKNTYRRDLARRERERSRAVSAHDVAVPPARIFASAADFVHHQYALIFELFKMPSKVMQPGAAEAEVFALHHLRSIVFSSMRPSENLGPFVLSHPDLRWSNIIVEDSHDCTDAPNASNAPDASCIQGHRTFTIRAILDWEFAGTVPPQLFLPPFWLTGLPAELLGWPSYEYRYRECQRILVSLAASSAHCRDLAQAWTEDLATTLEFAAASVLRHHNEALELHWKLVYKLCRYSIQPDEAKRDFVKMHGQNSPWGRDIEWRMALSQMYRKYLVENNLWTEPEQPEVFGSAAALSTTLPRTSESPNLPSAD</sequence>
<organism evidence="2 3">
    <name type="scientific">Sporothrix brasiliensis 5110</name>
    <dbReference type="NCBI Taxonomy" id="1398154"/>
    <lineage>
        <taxon>Eukaryota</taxon>
        <taxon>Fungi</taxon>
        <taxon>Dikarya</taxon>
        <taxon>Ascomycota</taxon>
        <taxon>Pezizomycotina</taxon>
        <taxon>Sordariomycetes</taxon>
        <taxon>Sordariomycetidae</taxon>
        <taxon>Ophiostomatales</taxon>
        <taxon>Ophiostomataceae</taxon>
        <taxon>Sporothrix</taxon>
    </lineage>
</organism>
<dbReference type="InterPro" id="IPR011009">
    <property type="entry name" value="Kinase-like_dom_sf"/>
</dbReference>
<comment type="caution">
    <text evidence="2">The sequence shown here is derived from an EMBL/GenBank/DDBJ whole genome shotgun (WGS) entry which is preliminary data.</text>
</comment>
<proteinExistence type="predicted"/>
<dbReference type="Proteomes" id="UP000031575">
    <property type="component" value="Unassembled WGS sequence"/>
</dbReference>
<dbReference type="GeneID" id="63678212"/>
<dbReference type="PANTHER" id="PTHR21310:SF37">
    <property type="entry name" value="AMINOGLYCOSIDE PHOSPHOTRANSFERASE DOMAIN-CONTAINING PROTEIN"/>
    <property type="match status" value="1"/>
</dbReference>
<name>A0A0C2F9D8_9PEZI</name>
<dbReference type="OrthoDB" id="10003767at2759"/>
<dbReference type="AlphaFoldDB" id="A0A0C2F9D8"/>
<dbReference type="PANTHER" id="PTHR21310">
    <property type="entry name" value="AMINOGLYCOSIDE PHOSPHOTRANSFERASE-RELATED-RELATED"/>
    <property type="match status" value="1"/>
</dbReference>
<evidence type="ECO:0000256" key="1">
    <source>
        <dbReference type="SAM" id="MobiDB-lite"/>
    </source>
</evidence>
<evidence type="ECO:0000313" key="2">
    <source>
        <dbReference type="EMBL" id="KIH87663.1"/>
    </source>
</evidence>
<protein>
    <recommendedName>
        <fullName evidence="4">Aminoglycoside phosphotransferase domain-containing protein</fullName>
    </recommendedName>
</protein>
<feature type="compositionally biased region" description="Polar residues" evidence="1">
    <location>
        <begin position="424"/>
        <end position="442"/>
    </location>
</feature>
<dbReference type="VEuPathDB" id="FungiDB:SPBR_05014"/>
<keyword evidence="3" id="KW-1185">Reference proteome</keyword>
<gene>
    <name evidence="2" type="ORF">SPBR_05014</name>
</gene>
<evidence type="ECO:0008006" key="4">
    <source>
        <dbReference type="Google" id="ProtNLM"/>
    </source>
</evidence>
<dbReference type="HOGENOM" id="CLU_030115_1_0_1"/>
<dbReference type="EMBL" id="AWTV01000010">
    <property type="protein sequence ID" value="KIH87663.1"/>
    <property type="molecule type" value="Genomic_DNA"/>
</dbReference>
<reference evidence="2 3" key="1">
    <citation type="journal article" date="2014" name="BMC Genomics">
        <title>Comparative genomics of the major fungal agents of human and animal Sporotrichosis: Sporothrix schenckii and Sporothrix brasiliensis.</title>
        <authorList>
            <person name="Teixeira M.M."/>
            <person name="de Almeida L.G."/>
            <person name="Kubitschek-Barreira P."/>
            <person name="Alves F.L."/>
            <person name="Kioshima E.S."/>
            <person name="Abadio A.K."/>
            <person name="Fernandes L."/>
            <person name="Derengowski L.S."/>
            <person name="Ferreira K.S."/>
            <person name="Souza R.C."/>
            <person name="Ruiz J.C."/>
            <person name="de Andrade N.C."/>
            <person name="Paes H.C."/>
            <person name="Nicola A.M."/>
            <person name="Albuquerque P."/>
            <person name="Gerber A.L."/>
            <person name="Martins V.P."/>
            <person name="Peconick L.D."/>
            <person name="Neto A.V."/>
            <person name="Chaucanez C.B."/>
            <person name="Silva P.A."/>
            <person name="Cunha O.L."/>
            <person name="de Oliveira F.F."/>
            <person name="dos Santos T.C."/>
            <person name="Barros A.L."/>
            <person name="Soares M.A."/>
            <person name="de Oliveira L.M."/>
            <person name="Marini M.M."/>
            <person name="Villalobos-Duno H."/>
            <person name="Cunha M.M."/>
            <person name="de Hoog S."/>
            <person name="da Silveira J.F."/>
            <person name="Henrissat B."/>
            <person name="Nino-Vega G.A."/>
            <person name="Cisalpino P.S."/>
            <person name="Mora-Montes H.M."/>
            <person name="Almeida S.R."/>
            <person name="Stajich J.E."/>
            <person name="Lopes-Bezerra L.M."/>
            <person name="Vasconcelos A.T."/>
            <person name="Felipe M.S."/>
        </authorList>
    </citation>
    <scope>NUCLEOTIDE SEQUENCE [LARGE SCALE GENOMIC DNA]</scope>
    <source>
        <strain evidence="2 3">5110</strain>
    </source>
</reference>
<dbReference type="RefSeq" id="XP_040615673.1">
    <property type="nucleotide sequence ID" value="XM_040763291.1"/>
</dbReference>
<evidence type="ECO:0000313" key="3">
    <source>
        <dbReference type="Proteomes" id="UP000031575"/>
    </source>
</evidence>
<accession>A0A0C2F9D8</accession>
<dbReference type="SUPFAM" id="SSF56112">
    <property type="entry name" value="Protein kinase-like (PK-like)"/>
    <property type="match status" value="1"/>
</dbReference>
<feature type="region of interest" description="Disordered" evidence="1">
    <location>
        <begin position="421"/>
        <end position="442"/>
    </location>
</feature>
<dbReference type="InterPro" id="IPR051678">
    <property type="entry name" value="AGP_Transferase"/>
</dbReference>